<evidence type="ECO:0000256" key="1">
    <source>
        <dbReference type="ARBA" id="ARBA00004141"/>
    </source>
</evidence>
<dbReference type="PRINTS" id="PR01840">
    <property type="entry name" value="TATCFAMILY"/>
</dbReference>
<feature type="transmembrane region" description="Helical" evidence="7">
    <location>
        <begin position="237"/>
        <end position="259"/>
    </location>
</feature>
<dbReference type="GO" id="GO:0043953">
    <property type="term" value="P:protein transport by the Tat complex"/>
    <property type="evidence" value="ECO:0007669"/>
    <property type="project" value="UniProtKB-UniRule"/>
</dbReference>
<sequence>MPKPARKKEKDPEGRMPLAEHLRELRNRLAKSVFAIVVVAVVAAFYYKDIIDVFKHPIQDAIGCKVSFAELANKGDRKTCGNITMSGLVGPFTLMVKVSLVSGVVLSSPVWLYQLWAFLAPGLHKNEKKYALSFVAAGVPLFAAGGFFAYKILPAAATVLIDFTPSGVDNLLPLDELIDLVTRLVVVFGLSFELPLLLMMLNFGGVLSGRRMLGWWRGMIMGVTIFAAVATPTVDPFSMFALAGPIILLYFIAVGIALLNDKRKRESNPDHMLADDEAAPLDLTPQSIGDSEPMPALPEQSTSGSPSGHRSGYDDVT</sequence>
<dbReference type="Proteomes" id="UP000556084">
    <property type="component" value="Unassembled WGS sequence"/>
</dbReference>
<comment type="similarity">
    <text evidence="7">Belongs to the TatC family.</text>
</comment>
<evidence type="ECO:0000256" key="2">
    <source>
        <dbReference type="ARBA" id="ARBA00022692"/>
    </source>
</evidence>
<proteinExistence type="inferred from homology"/>
<dbReference type="AlphaFoldDB" id="A0A7W7LS32"/>
<name>A0A7W7LS32_9ACTN</name>
<dbReference type="PANTHER" id="PTHR30371">
    <property type="entry name" value="SEC-INDEPENDENT PROTEIN TRANSLOCASE PROTEIN TATC"/>
    <property type="match status" value="1"/>
</dbReference>
<gene>
    <name evidence="7" type="primary">tatC</name>
    <name evidence="9" type="ORF">FHS39_004079</name>
</gene>
<evidence type="ECO:0000313" key="9">
    <source>
        <dbReference type="EMBL" id="MBB4895012.1"/>
    </source>
</evidence>
<keyword evidence="10" id="KW-1185">Reference proteome</keyword>
<feature type="transmembrane region" description="Helical" evidence="7">
    <location>
        <begin position="94"/>
        <end position="118"/>
    </location>
</feature>
<evidence type="ECO:0000313" key="10">
    <source>
        <dbReference type="Proteomes" id="UP000556084"/>
    </source>
</evidence>
<evidence type="ECO:0000256" key="3">
    <source>
        <dbReference type="ARBA" id="ARBA00022927"/>
    </source>
</evidence>
<keyword evidence="7" id="KW-0813">Transport</keyword>
<dbReference type="RefSeq" id="WP_184350765.1">
    <property type="nucleotide sequence ID" value="NZ_JACHJH010000006.1"/>
</dbReference>
<keyword evidence="6 7" id="KW-0472">Membrane</keyword>
<dbReference type="NCBIfam" id="TIGR00945">
    <property type="entry name" value="tatC"/>
    <property type="match status" value="1"/>
</dbReference>
<feature type="compositionally biased region" description="Polar residues" evidence="8">
    <location>
        <begin position="299"/>
        <end position="308"/>
    </location>
</feature>
<comment type="caution">
    <text evidence="9">The sequence shown here is derived from an EMBL/GenBank/DDBJ whole genome shotgun (WGS) entry which is preliminary data.</text>
</comment>
<dbReference type="HAMAP" id="MF_00902">
    <property type="entry name" value="TatC"/>
    <property type="match status" value="1"/>
</dbReference>
<dbReference type="GO" id="GO:0065002">
    <property type="term" value="P:intracellular protein transmembrane transport"/>
    <property type="evidence" value="ECO:0007669"/>
    <property type="project" value="TreeGrafter"/>
</dbReference>
<evidence type="ECO:0000256" key="7">
    <source>
        <dbReference type="HAMAP-Rule" id="MF_00902"/>
    </source>
</evidence>
<feature type="transmembrane region" description="Helical" evidence="7">
    <location>
        <begin position="213"/>
        <end position="231"/>
    </location>
</feature>
<keyword evidence="3 7" id="KW-0653">Protein transport</keyword>
<comment type="subcellular location">
    <subcellularLocation>
        <location evidence="7">Cell membrane</location>
        <topology evidence="7">Multi-pass membrane protein</topology>
    </subcellularLocation>
    <subcellularLocation>
        <location evidence="1">Membrane</location>
        <topology evidence="1">Multi-pass membrane protein</topology>
    </subcellularLocation>
</comment>
<feature type="region of interest" description="Disordered" evidence="8">
    <location>
        <begin position="268"/>
        <end position="317"/>
    </location>
</feature>
<dbReference type="Pfam" id="PF00902">
    <property type="entry name" value="TatC"/>
    <property type="match status" value="1"/>
</dbReference>
<dbReference type="InterPro" id="IPR002033">
    <property type="entry name" value="TatC"/>
</dbReference>
<evidence type="ECO:0000256" key="5">
    <source>
        <dbReference type="ARBA" id="ARBA00023010"/>
    </source>
</evidence>
<dbReference type="EMBL" id="JACHJH010000006">
    <property type="protein sequence ID" value="MBB4895012.1"/>
    <property type="molecule type" value="Genomic_DNA"/>
</dbReference>
<evidence type="ECO:0000256" key="8">
    <source>
        <dbReference type="SAM" id="MobiDB-lite"/>
    </source>
</evidence>
<organism evidence="9 10">
    <name type="scientific">Streptomyces olivoverticillatus</name>
    <dbReference type="NCBI Taxonomy" id="66427"/>
    <lineage>
        <taxon>Bacteria</taxon>
        <taxon>Bacillati</taxon>
        <taxon>Actinomycetota</taxon>
        <taxon>Actinomycetes</taxon>
        <taxon>Kitasatosporales</taxon>
        <taxon>Streptomycetaceae</taxon>
        <taxon>Streptomyces</taxon>
    </lineage>
</organism>
<keyword evidence="4 7" id="KW-1133">Transmembrane helix</keyword>
<feature type="transmembrane region" description="Helical" evidence="7">
    <location>
        <begin position="130"/>
        <end position="150"/>
    </location>
</feature>
<protein>
    <recommendedName>
        <fullName evidence="7">Sec-independent protein translocase protein TatC</fullName>
    </recommendedName>
</protein>
<feature type="transmembrane region" description="Helical" evidence="7">
    <location>
        <begin position="180"/>
        <end position="201"/>
    </location>
</feature>
<comment type="function">
    <text evidence="7">Part of the twin-arginine translocation (Tat) system that transports large folded proteins containing a characteristic twin-arginine motif in their signal peptide across membranes. Together with TatB, TatC is part of a receptor directly interacting with Tat signal peptides.</text>
</comment>
<dbReference type="PANTHER" id="PTHR30371:SF0">
    <property type="entry name" value="SEC-INDEPENDENT PROTEIN TRANSLOCASE PROTEIN TATC, CHLOROPLASTIC-RELATED"/>
    <property type="match status" value="1"/>
</dbReference>
<dbReference type="GO" id="GO:0033281">
    <property type="term" value="C:TAT protein transport complex"/>
    <property type="evidence" value="ECO:0007669"/>
    <property type="project" value="UniProtKB-UniRule"/>
</dbReference>
<evidence type="ECO:0000256" key="6">
    <source>
        <dbReference type="ARBA" id="ARBA00023136"/>
    </source>
</evidence>
<keyword evidence="5 7" id="KW-0811">Translocation</keyword>
<feature type="transmembrane region" description="Helical" evidence="7">
    <location>
        <begin position="29"/>
        <end position="47"/>
    </location>
</feature>
<keyword evidence="7" id="KW-1003">Cell membrane</keyword>
<dbReference type="GO" id="GO:0009977">
    <property type="term" value="F:proton motive force dependent protein transmembrane transporter activity"/>
    <property type="evidence" value="ECO:0007669"/>
    <property type="project" value="TreeGrafter"/>
</dbReference>
<keyword evidence="2 7" id="KW-0812">Transmembrane</keyword>
<comment type="subunit">
    <text evidence="7">The Tat system comprises two distinct complexes: a TatABC complex, containing multiple copies of TatA, TatB and TatC subunits, and a separate TatA complex, containing only TatA subunits. Substrates initially bind to the TatABC complex, which probably triggers association of the separate TatA complex to form the active translocon.</text>
</comment>
<accession>A0A7W7LS32</accession>
<reference evidence="9 10" key="1">
    <citation type="submission" date="2020-08" db="EMBL/GenBank/DDBJ databases">
        <title>Genomic Encyclopedia of Type Strains, Phase III (KMG-III): the genomes of soil and plant-associated and newly described type strains.</title>
        <authorList>
            <person name="Whitman W."/>
        </authorList>
    </citation>
    <scope>NUCLEOTIDE SEQUENCE [LARGE SCALE GENOMIC DNA]</scope>
    <source>
        <strain evidence="9 10">CECT 3266</strain>
    </source>
</reference>
<evidence type="ECO:0000256" key="4">
    <source>
        <dbReference type="ARBA" id="ARBA00022989"/>
    </source>
</evidence>